<evidence type="ECO:0000256" key="7">
    <source>
        <dbReference type="ARBA" id="ARBA00038093"/>
    </source>
</evidence>
<feature type="domain" description="PIN" evidence="8">
    <location>
        <begin position="6"/>
        <end position="113"/>
    </location>
</feature>
<keyword evidence="6" id="KW-0460">Magnesium</keyword>
<accession>A0A828YVG7</accession>
<dbReference type="SUPFAM" id="SSF88723">
    <property type="entry name" value="PIN domain-like"/>
    <property type="match status" value="1"/>
</dbReference>
<dbReference type="AlphaFoldDB" id="A0A828YVG7"/>
<evidence type="ECO:0000256" key="2">
    <source>
        <dbReference type="ARBA" id="ARBA00022649"/>
    </source>
</evidence>
<proteinExistence type="inferred from homology"/>
<comment type="cofactor">
    <cofactor evidence="1">
        <name>Mg(2+)</name>
        <dbReference type="ChEBI" id="CHEBI:18420"/>
    </cofactor>
</comment>
<dbReference type="Gene3D" id="3.40.50.1010">
    <property type="entry name" value="5'-nuclease"/>
    <property type="match status" value="1"/>
</dbReference>
<keyword evidence="5" id="KW-0378">Hydrolase</keyword>
<reference evidence="9 10" key="1">
    <citation type="submission" date="2012-10" db="EMBL/GenBank/DDBJ databases">
        <authorList>
            <person name="Harkins D.M."/>
            <person name="Durkin A.S."/>
            <person name="Brinkac L.M."/>
            <person name="Haft D.H."/>
            <person name="Selengut J.D."/>
            <person name="Sanka R."/>
            <person name="DePew J."/>
            <person name="Purushe J."/>
            <person name="Whelen A.C."/>
            <person name="Vinetz J.M."/>
            <person name="Sutton G.G."/>
            <person name="Nierman W.C."/>
            <person name="Fouts D.E."/>
        </authorList>
    </citation>
    <scope>NUCLEOTIDE SEQUENCE [LARGE SCALE GENOMIC DNA]</scope>
    <source>
        <strain evidence="9 10">2006001853</strain>
    </source>
</reference>
<protein>
    <submittedName>
        <fullName evidence="9">PIN domain protein</fullName>
    </submittedName>
</protein>
<evidence type="ECO:0000256" key="3">
    <source>
        <dbReference type="ARBA" id="ARBA00022722"/>
    </source>
</evidence>
<dbReference type="InterPro" id="IPR002716">
    <property type="entry name" value="PIN_dom"/>
</dbReference>
<dbReference type="InterPro" id="IPR029060">
    <property type="entry name" value="PIN-like_dom_sf"/>
</dbReference>
<evidence type="ECO:0000259" key="8">
    <source>
        <dbReference type="Pfam" id="PF01850"/>
    </source>
</evidence>
<evidence type="ECO:0000256" key="6">
    <source>
        <dbReference type="ARBA" id="ARBA00022842"/>
    </source>
</evidence>
<keyword evidence="2" id="KW-1277">Toxin-antitoxin system</keyword>
<gene>
    <name evidence="9" type="ORF">LEP1GSC036_0161</name>
</gene>
<organism evidence="9 10">
    <name type="scientific">Leptospira weilii str. 2006001853</name>
    <dbReference type="NCBI Taxonomy" id="1001589"/>
    <lineage>
        <taxon>Bacteria</taxon>
        <taxon>Pseudomonadati</taxon>
        <taxon>Spirochaetota</taxon>
        <taxon>Spirochaetia</taxon>
        <taxon>Leptospirales</taxon>
        <taxon>Leptospiraceae</taxon>
        <taxon>Leptospira</taxon>
    </lineage>
</organism>
<name>A0A828YVG7_9LEPT</name>
<dbReference type="Proteomes" id="UP000001338">
    <property type="component" value="Unassembled WGS sequence"/>
</dbReference>
<dbReference type="PANTHER" id="PTHR33653">
    <property type="entry name" value="RIBONUCLEASE VAPC2"/>
    <property type="match status" value="1"/>
</dbReference>
<evidence type="ECO:0000256" key="5">
    <source>
        <dbReference type="ARBA" id="ARBA00022801"/>
    </source>
</evidence>
<evidence type="ECO:0000256" key="1">
    <source>
        <dbReference type="ARBA" id="ARBA00001946"/>
    </source>
</evidence>
<comment type="similarity">
    <text evidence="7">Belongs to the PINc/VapC protein family.</text>
</comment>
<sequence>MELKFLLDTNVVIDHLANELPEPAANFIDNLLPAVSIISKIELLGWHKASKEDIEQIQYFVSLAHVFPLDESVERETIRLRQILKIKTPDAIIAATALVHDLTLVSRNVQDFQSIPNLNVIDPWKA</sequence>
<dbReference type="Pfam" id="PF01850">
    <property type="entry name" value="PIN"/>
    <property type="match status" value="1"/>
</dbReference>
<dbReference type="InterPro" id="IPR050556">
    <property type="entry name" value="Type_II_TA_system_RNase"/>
</dbReference>
<evidence type="ECO:0000256" key="4">
    <source>
        <dbReference type="ARBA" id="ARBA00022723"/>
    </source>
</evidence>
<dbReference type="PANTHER" id="PTHR33653:SF1">
    <property type="entry name" value="RIBONUCLEASE VAPC2"/>
    <property type="match status" value="1"/>
</dbReference>
<dbReference type="GO" id="GO:0016787">
    <property type="term" value="F:hydrolase activity"/>
    <property type="evidence" value="ECO:0007669"/>
    <property type="project" value="UniProtKB-KW"/>
</dbReference>
<comment type="caution">
    <text evidence="9">The sequence shown here is derived from an EMBL/GenBank/DDBJ whole genome shotgun (WGS) entry which is preliminary data.</text>
</comment>
<dbReference type="CDD" id="cd18738">
    <property type="entry name" value="PIN_VapC4-5_FitB-like"/>
    <property type="match status" value="1"/>
</dbReference>
<keyword evidence="3" id="KW-0540">Nuclease</keyword>
<dbReference type="RefSeq" id="WP_004500554.1">
    <property type="nucleotide sequence ID" value="NZ_AFLV02000075.1"/>
</dbReference>
<evidence type="ECO:0000313" key="9">
    <source>
        <dbReference type="EMBL" id="EKR62740.1"/>
    </source>
</evidence>
<dbReference type="GO" id="GO:0046872">
    <property type="term" value="F:metal ion binding"/>
    <property type="evidence" value="ECO:0007669"/>
    <property type="project" value="UniProtKB-KW"/>
</dbReference>
<evidence type="ECO:0000313" key="10">
    <source>
        <dbReference type="Proteomes" id="UP000001338"/>
    </source>
</evidence>
<dbReference type="EMBL" id="AFLV02000075">
    <property type="protein sequence ID" value="EKR62740.1"/>
    <property type="molecule type" value="Genomic_DNA"/>
</dbReference>
<dbReference type="GO" id="GO:0004518">
    <property type="term" value="F:nuclease activity"/>
    <property type="evidence" value="ECO:0007669"/>
    <property type="project" value="UniProtKB-KW"/>
</dbReference>
<keyword evidence="4" id="KW-0479">Metal-binding</keyword>